<dbReference type="PANTHER" id="PTHR33376:SF15">
    <property type="entry name" value="BLL6794 PROTEIN"/>
    <property type="match status" value="1"/>
</dbReference>
<keyword evidence="6" id="KW-1185">Reference proteome</keyword>
<protein>
    <recommendedName>
        <fullName evidence="7">TRAP-type C4-dicarboxylate transport system substrate-binding protein</fullName>
    </recommendedName>
</protein>
<accession>A0ABY2X247</accession>
<dbReference type="PROSITE" id="PS51318">
    <property type="entry name" value="TAT"/>
    <property type="match status" value="1"/>
</dbReference>
<feature type="chain" id="PRO_5045582055" description="TRAP-type C4-dicarboxylate transport system substrate-binding protein" evidence="4">
    <location>
        <begin position="27"/>
        <end position="359"/>
    </location>
</feature>
<evidence type="ECO:0000256" key="1">
    <source>
        <dbReference type="ARBA" id="ARBA00004418"/>
    </source>
</evidence>
<dbReference type="Gene3D" id="3.40.190.170">
    <property type="entry name" value="Bacterial extracellular solute-binding protein, family 7"/>
    <property type="match status" value="1"/>
</dbReference>
<gene>
    <name evidence="5" type="ORF">FGK64_19875</name>
</gene>
<proteinExistence type="predicted"/>
<reference evidence="5 6" key="1">
    <citation type="submission" date="2019-05" db="EMBL/GenBank/DDBJ databases">
        <title>Marivita sp. nov. isolated from sea sediment.</title>
        <authorList>
            <person name="Kim W."/>
        </authorList>
    </citation>
    <scope>NUCLEOTIDE SEQUENCE [LARGE SCALE GENOMIC DNA]</scope>
    <source>
        <strain evidence="5 6">CAU 1492</strain>
    </source>
</reference>
<keyword evidence="3" id="KW-0574">Periplasm</keyword>
<comment type="caution">
    <text evidence="5">The sequence shown here is derived from an EMBL/GenBank/DDBJ whole genome shotgun (WGS) entry which is preliminary data.</text>
</comment>
<evidence type="ECO:0000256" key="3">
    <source>
        <dbReference type="ARBA" id="ARBA00022764"/>
    </source>
</evidence>
<dbReference type="CDD" id="cd13666">
    <property type="entry name" value="PBP2_TRAP_DctP_like_1"/>
    <property type="match status" value="1"/>
</dbReference>
<sequence>MLNRRGLLAMGAAAGASAMMPRLADAATPLRCTEFGPERGVRAQSLMWIADQIAETSGGDMNMNITWGGALVKARDVLDGVGSGFADLGYAVSSYTPRRLPLYEVTDLPFGNGGSDIWVGLRAAYDLATTNEHIQKEFADNDVVYISNFTTGPVLLVCKDPINSLSDLSGRKMRASGEAYLANFGKFGATIVSFPQVDVYQALENGLVDCNQVYYSNLFAYRQYEVAQHIVEMNFGQLLSYPMIMNGARYAALSQDQKNVLQTVGHDAIDEVARNMISSDAGVKEKLVAGVDGHQIEVTSLDETLVGELSSVSEDFVQSWIDERTKMGLPGAEVVEQYRALLEKYETERQSQGYPWERG</sequence>
<evidence type="ECO:0000313" key="5">
    <source>
        <dbReference type="EMBL" id="TMV09346.1"/>
    </source>
</evidence>
<evidence type="ECO:0000313" key="6">
    <source>
        <dbReference type="Proteomes" id="UP001191082"/>
    </source>
</evidence>
<dbReference type="PANTHER" id="PTHR33376">
    <property type="match status" value="1"/>
</dbReference>
<dbReference type="NCBIfam" id="NF037995">
    <property type="entry name" value="TRAP_S1"/>
    <property type="match status" value="1"/>
</dbReference>
<evidence type="ECO:0008006" key="7">
    <source>
        <dbReference type="Google" id="ProtNLM"/>
    </source>
</evidence>
<dbReference type="SUPFAM" id="SSF53850">
    <property type="entry name" value="Periplasmic binding protein-like II"/>
    <property type="match status" value="1"/>
</dbReference>
<dbReference type="InterPro" id="IPR006311">
    <property type="entry name" value="TAT_signal"/>
</dbReference>
<dbReference type="InterPro" id="IPR018389">
    <property type="entry name" value="DctP_fam"/>
</dbReference>
<evidence type="ECO:0000256" key="4">
    <source>
        <dbReference type="SAM" id="SignalP"/>
    </source>
</evidence>
<organism evidence="5 6">
    <name type="scientific">Arenibacterium halophilum</name>
    <dbReference type="NCBI Taxonomy" id="2583821"/>
    <lineage>
        <taxon>Bacteria</taxon>
        <taxon>Pseudomonadati</taxon>
        <taxon>Pseudomonadota</taxon>
        <taxon>Alphaproteobacteria</taxon>
        <taxon>Rhodobacterales</taxon>
        <taxon>Paracoccaceae</taxon>
        <taxon>Arenibacterium</taxon>
    </lineage>
</organism>
<dbReference type="EMBL" id="VCPC01000005">
    <property type="protein sequence ID" value="TMV09346.1"/>
    <property type="molecule type" value="Genomic_DNA"/>
</dbReference>
<dbReference type="Proteomes" id="UP001191082">
    <property type="component" value="Unassembled WGS sequence"/>
</dbReference>
<dbReference type="InterPro" id="IPR038404">
    <property type="entry name" value="TRAP_DctP_sf"/>
</dbReference>
<comment type="subcellular location">
    <subcellularLocation>
        <location evidence="1">Periplasm</location>
    </subcellularLocation>
</comment>
<feature type="signal peptide" evidence="4">
    <location>
        <begin position="1"/>
        <end position="26"/>
    </location>
</feature>
<evidence type="ECO:0000256" key="2">
    <source>
        <dbReference type="ARBA" id="ARBA00022729"/>
    </source>
</evidence>
<keyword evidence="2 4" id="KW-0732">Signal</keyword>
<dbReference type="Pfam" id="PF03480">
    <property type="entry name" value="DctP"/>
    <property type="match status" value="1"/>
</dbReference>
<dbReference type="RefSeq" id="WP_138865618.1">
    <property type="nucleotide sequence ID" value="NZ_VCPC01000005.1"/>
</dbReference>
<name>A0ABY2X247_9RHOB</name>